<feature type="transmembrane region" description="Helical" evidence="1">
    <location>
        <begin position="12"/>
        <end position="43"/>
    </location>
</feature>
<evidence type="ECO:0000313" key="3">
    <source>
        <dbReference type="Proteomes" id="UP000220133"/>
    </source>
</evidence>
<keyword evidence="3" id="KW-1185">Reference proteome</keyword>
<evidence type="ECO:0000256" key="1">
    <source>
        <dbReference type="SAM" id="Phobius"/>
    </source>
</evidence>
<organism evidence="2 3">
    <name type="scientific">Chitinophaga caeni</name>
    <dbReference type="NCBI Taxonomy" id="2029983"/>
    <lineage>
        <taxon>Bacteria</taxon>
        <taxon>Pseudomonadati</taxon>
        <taxon>Bacteroidota</taxon>
        <taxon>Chitinophagia</taxon>
        <taxon>Chitinophagales</taxon>
        <taxon>Chitinophagaceae</taxon>
        <taxon>Chitinophaga</taxon>
    </lineage>
</organism>
<feature type="transmembrane region" description="Helical" evidence="1">
    <location>
        <begin position="55"/>
        <end position="73"/>
    </location>
</feature>
<sequence>MEQEQKKTDPFAIMTFAAGLGGFAILPILFIPVGFITGIVSYYRLKENENLKGKGLRIAGWILTCINMLYLMYQFRVGIFSN</sequence>
<keyword evidence="1" id="KW-0472">Membrane</keyword>
<dbReference type="EMBL" id="CP023777">
    <property type="protein sequence ID" value="ATL46565.1"/>
    <property type="molecule type" value="Genomic_DNA"/>
</dbReference>
<evidence type="ECO:0008006" key="4">
    <source>
        <dbReference type="Google" id="ProtNLM"/>
    </source>
</evidence>
<dbReference type="OrthoDB" id="9856469at2"/>
<dbReference type="RefSeq" id="WP_098192953.1">
    <property type="nucleotide sequence ID" value="NZ_CP023777.1"/>
</dbReference>
<evidence type="ECO:0000313" key="2">
    <source>
        <dbReference type="EMBL" id="ATL46565.1"/>
    </source>
</evidence>
<dbReference type="KEGG" id="cbae:COR50_04875"/>
<gene>
    <name evidence="2" type="ORF">COR50_04875</name>
</gene>
<reference evidence="2 3" key="1">
    <citation type="submission" date="2017-10" db="EMBL/GenBank/DDBJ databases">
        <title>Paenichitinophaga pekingensis gen. nov., sp. nov., isolated from activated sludge.</title>
        <authorList>
            <person name="Jin D."/>
            <person name="Kong X."/>
            <person name="Deng Y."/>
            <person name="Bai Z."/>
        </authorList>
    </citation>
    <scope>NUCLEOTIDE SEQUENCE [LARGE SCALE GENOMIC DNA]</scope>
    <source>
        <strain evidence="2 3">13</strain>
    </source>
</reference>
<keyword evidence="1" id="KW-0812">Transmembrane</keyword>
<name>A0A291QRM0_9BACT</name>
<proteinExistence type="predicted"/>
<keyword evidence="1" id="KW-1133">Transmembrane helix</keyword>
<dbReference type="AlphaFoldDB" id="A0A291QRM0"/>
<accession>A0A291QRM0</accession>
<protein>
    <recommendedName>
        <fullName evidence="4">DUF4190 domain-containing protein</fullName>
    </recommendedName>
</protein>
<dbReference type="Proteomes" id="UP000220133">
    <property type="component" value="Chromosome"/>
</dbReference>